<evidence type="ECO:0008006" key="3">
    <source>
        <dbReference type="Google" id="ProtNLM"/>
    </source>
</evidence>
<comment type="caution">
    <text evidence="1">The sequence shown here is derived from an EMBL/GenBank/DDBJ whole genome shotgun (WGS) entry which is preliminary data.</text>
</comment>
<gene>
    <name evidence="1" type="ORF">HK105_201993</name>
</gene>
<accession>A0ABR4NGC0</accession>
<dbReference type="PANTHER" id="PTHR46586:SF3">
    <property type="entry name" value="ANKYRIN REPEAT-CONTAINING PROTEIN"/>
    <property type="match status" value="1"/>
</dbReference>
<organism evidence="1 2">
    <name type="scientific">Polyrhizophydium stewartii</name>
    <dbReference type="NCBI Taxonomy" id="2732419"/>
    <lineage>
        <taxon>Eukaryota</taxon>
        <taxon>Fungi</taxon>
        <taxon>Fungi incertae sedis</taxon>
        <taxon>Chytridiomycota</taxon>
        <taxon>Chytridiomycota incertae sedis</taxon>
        <taxon>Chytridiomycetes</taxon>
        <taxon>Rhizophydiales</taxon>
        <taxon>Rhizophydiales incertae sedis</taxon>
        <taxon>Polyrhizophydium</taxon>
    </lineage>
</organism>
<reference evidence="1 2" key="1">
    <citation type="submission" date="2023-09" db="EMBL/GenBank/DDBJ databases">
        <title>Pangenome analysis of Batrachochytrium dendrobatidis and related Chytrids.</title>
        <authorList>
            <person name="Yacoub M.N."/>
            <person name="Stajich J.E."/>
            <person name="James T.Y."/>
        </authorList>
    </citation>
    <scope>NUCLEOTIDE SEQUENCE [LARGE SCALE GENOMIC DNA]</scope>
    <source>
        <strain evidence="1 2">JEL0888</strain>
    </source>
</reference>
<name>A0ABR4NGC0_9FUNG</name>
<protein>
    <recommendedName>
        <fullName evidence="3">Ankyrin repeat protein</fullName>
    </recommendedName>
</protein>
<dbReference type="InterPro" id="IPR036770">
    <property type="entry name" value="Ankyrin_rpt-contain_sf"/>
</dbReference>
<evidence type="ECO:0000313" key="1">
    <source>
        <dbReference type="EMBL" id="KAL2918592.1"/>
    </source>
</evidence>
<dbReference type="InterPro" id="IPR052050">
    <property type="entry name" value="SecEffector_AnkRepeat"/>
</dbReference>
<dbReference type="Gene3D" id="1.25.40.20">
    <property type="entry name" value="Ankyrin repeat-containing domain"/>
    <property type="match status" value="1"/>
</dbReference>
<sequence>MLSSEIRPTKRHRPLADTEPIDPALAAPLLAASTDTAHAALPPGASHFDRLPPELRDMIESLATPTLHLFLRRLRRWPFLAKDISRVVYHIDSLWTEVLETEWPGDLAMLPEVSEMDPCFLAVRSRQMFERLRNAGVEIKQELVQRIAIRRGWLDMLDFGNVDILAMAAAAEGCIPLLQDIIDVRRLVDVEIAQICSASKQGNLETVKWLSSRTRDPGMLRYATKNAASSGNLDLVKWLHGDNPLRQAWLASKSVATPKSGSYLNDEAGCCSELAFLLASWNSQAHILEFLRVQHPDVFAKLPDETFDDPDNVSMLAWIKQHRPKLSFQRFLGRFVSTGNIEALAWIVDNTSARLSHMHLGSAVLHDHVDMVKWMVLKKGIDICDLVFKCCPRWRINDSIAWMLKHDSRTASILAGRLDEE</sequence>
<evidence type="ECO:0000313" key="2">
    <source>
        <dbReference type="Proteomes" id="UP001527925"/>
    </source>
</evidence>
<proteinExistence type="predicted"/>
<keyword evidence="2" id="KW-1185">Reference proteome</keyword>
<dbReference type="EMBL" id="JADGIZ020000006">
    <property type="protein sequence ID" value="KAL2918592.1"/>
    <property type="molecule type" value="Genomic_DNA"/>
</dbReference>
<dbReference type="PANTHER" id="PTHR46586">
    <property type="entry name" value="ANKYRIN REPEAT-CONTAINING PROTEIN"/>
    <property type="match status" value="1"/>
</dbReference>
<dbReference type="Proteomes" id="UP001527925">
    <property type="component" value="Unassembled WGS sequence"/>
</dbReference>